<evidence type="ECO:0000259" key="18">
    <source>
        <dbReference type="Pfam" id="PF01545"/>
    </source>
</evidence>
<feature type="transmembrane region" description="Helical" evidence="16">
    <location>
        <begin position="246"/>
        <end position="264"/>
    </location>
</feature>
<feature type="transmembrane region" description="Helical" evidence="16">
    <location>
        <begin position="276"/>
        <end position="298"/>
    </location>
</feature>
<evidence type="ECO:0000256" key="11">
    <source>
        <dbReference type="ARBA" id="ARBA00023065"/>
    </source>
</evidence>
<evidence type="ECO:0000256" key="3">
    <source>
        <dbReference type="ARBA" id="ARBA00004541"/>
    </source>
</evidence>
<evidence type="ECO:0000256" key="10">
    <source>
        <dbReference type="ARBA" id="ARBA00022989"/>
    </source>
</evidence>
<evidence type="ECO:0000256" key="17">
    <source>
        <dbReference type="SAM" id="MobiDB-lite"/>
    </source>
</evidence>
<evidence type="ECO:0000256" key="2">
    <source>
        <dbReference type="ARBA" id="ARBA00004369"/>
    </source>
</evidence>
<evidence type="ECO:0000256" key="12">
    <source>
        <dbReference type="ARBA" id="ARBA00023136"/>
    </source>
</evidence>
<dbReference type="RefSeq" id="XP_030913729.1">
    <property type="nucleotide sequence ID" value="XM_031057869.1"/>
</dbReference>
<dbReference type="GO" id="GO:0006882">
    <property type="term" value="P:intracellular zinc ion homeostasis"/>
    <property type="evidence" value="ECO:0007669"/>
    <property type="project" value="InterPro"/>
</dbReference>
<feature type="region of interest" description="Disordered" evidence="17">
    <location>
        <begin position="38"/>
        <end position="107"/>
    </location>
</feature>
<dbReference type="PANTHER" id="PTHR45755">
    <property type="match status" value="1"/>
</dbReference>
<keyword evidence="6 16" id="KW-0813">Transport</keyword>
<dbReference type="InterPro" id="IPR058533">
    <property type="entry name" value="Cation_efflux_TM"/>
</dbReference>
<evidence type="ECO:0000256" key="16">
    <source>
        <dbReference type="RuleBase" id="RU369017"/>
    </source>
</evidence>
<comment type="subunit">
    <text evidence="5 16">Homooligomer.</text>
</comment>
<dbReference type="GO" id="GO:0005794">
    <property type="term" value="C:Golgi apparatus"/>
    <property type="evidence" value="ECO:0007669"/>
    <property type="project" value="UniProtKB-SubCell"/>
</dbReference>
<evidence type="ECO:0000256" key="4">
    <source>
        <dbReference type="ARBA" id="ARBA00008873"/>
    </source>
</evidence>
<feature type="transmembrane region" description="Helical" evidence="16">
    <location>
        <begin position="318"/>
        <end position="336"/>
    </location>
</feature>
<keyword evidence="8" id="KW-0862">Zinc</keyword>
<feature type="compositionally biased region" description="Polar residues" evidence="17">
    <location>
        <begin position="58"/>
        <end position="70"/>
    </location>
</feature>
<name>A0A8N5EKJ7_GEOFO</name>
<dbReference type="CTD" id="148867"/>
<dbReference type="InterPro" id="IPR002524">
    <property type="entry name" value="Cation_efflux"/>
</dbReference>
<keyword evidence="11 16" id="KW-0406">Ion transport</keyword>
<protein>
    <recommendedName>
        <fullName evidence="16">Zinc transporter</fullName>
    </recommendedName>
</protein>
<evidence type="ECO:0000256" key="1">
    <source>
        <dbReference type="ARBA" id="ARBA00004141"/>
    </source>
</evidence>
<dbReference type="GeneID" id="102036192"/>
<proteinExistence type="inferred from homology"/>
<keyword evidence="13" id="KW-0968">Cytoplasmic vesicle</keyword>
<evidence type="ECO:0000256" key="6">
    <source>
        <dbReference type="ARBA" id="ARBA00022448"/>
    </source>
</evidence>
<accession>A0A8N5EKJ7</accession>
<dbReference type="PANTHER" id="PTHR45755:SF4">
    <property type="entry name" value="ZINC TRANSPORTER 7"/>
    <property type="match status" value="1"/>
</dbReference>
<evidence type="ECO:0000256" key="8">
    <source>
        <dbReference type="ARBA" id="ARBA00022906"/>
    </source>
</evidence>
<comment type="similarity">
    <text evidence="4 16">Belongs to the cation diffusion facilitator (CDF) transporter (TC 2.A.4) family. SLC30A subfamily.</text>
</comment>
<reference evidence="20" key="1">
    <citation type="submission" date="2025-08" db="UniProtKB">
        <authorList>
            <consortium name="RefSeq"/>
        </authorList>
    </citation>
    <scope>IDENTIFICATION</scope>
</reference>
<feature type="region of interest" description="Disordered" evidence="17">
    <location>
        <begin position="1"/>
        <end position="23"/>
    </location>
</feature>
<feature type="compositionally biased region" description="Polar residues" evidence="17">
    <location>
        <begin position="38"/>
        <end position="47"/>
    </location>
</feature>
<keyword evidence="10 16" id="KW-1133">Transmembrane helix</keyword>
<evidence type="ECO:0000256" key="5">
    <source>
        <dbReference type="ARBA" id="ARBA00011182"/>
    </source>
</evidence>
<keyword evidence="8" id="KW-0864">Zinc transport</keyword>
<feature type="region of interest" description="Disordered" evidence="17">
    <location>
        <begin position="344"/>
        <end position="394"/>
    </location>
</feature>
<dbReference type="InterPro" id="IPR027469">
    <property type="entry name" value="Cation_efflux_TMD_sf"/>
</dbReference>
<dbReference type="Gene3D" id="1.20.1510.10">
    <property type="entry name" value="Cation efflux protein transmembrane domain"/>
    <property type="match status" value="1"/>
</dbReference>
<dbReference type="GO" id="GO:1904257">
    <property type="term" value="P:zinc ion import into Golgi lumen"/>
    <property type="evidence" value="ECO:0007669"/>
    <property type="project" value="TreeGrafter"/>
</dbReference>
<evidence type="ECO:0000256" key="15">
    <source>
        <dbReference type="ARBA" id="ARBA00046010"/>
    </source>
</evidence>
<dbReference type="Proteomes" id="UP000504602">
    <property type="component" value="Unplaced"/>
</dbReference>
<evidence type="ECO:0000313" key="19">
    <source>
        <dbReference type="Proteomes" id="UP000504602"/>
    </source>
</evidence>
<dbReference type="SUPFAM" id="SSF161111">
    <property type="entry name" value="Cation efflux protein transmembrane domain-like"/>
    <property type="match status" value="1"/>
</dbReference>
<dbReference type="InterPro" id="IPR045316">
    <property type="entry name" value="Msc2-like"/>
</dbReference>
<keyword evidence="7 16" id="KW-0812">Transmembrane</keyword>
<evidence type="ECO:0000256" key="14">
    <source>
        <dbReference type="ARBA" id="ARBA00034634"/>
    </source>
</evidence>
<dbReference type="GO" id="GO:0016529">
    <property type="term" value="C:sarcoplasmic reticulum"/>
    <property type="evidence" value="ECO:0007669"/>
    <property type="project" value="UniProtKB-SubCell"/>
</dbReference>
<comment type="subcellular location">
    <subcellularLocation>
        <location evidence="3">Cytoplasmic vesicle</location>
    </subcellularLocation>
    <subcellularLocation>
        <location evidence="16">Golgi apparatus</location>
        <location evidence="16">trans-Golgi network membrane</location>
        <topology evidence="16">Multi-pass membrane protein</topology>
    </subcellularLocation>
    <subcellularLocation>
        <location evidence="1">Membrane</location>
        <topology evidence="1">Multi-pass membrane protein</topology>
    </subcellularLocation>
    <subcellularLocation>
        <location evidence="2">Sarcoplasmic reticulum</location>
    </subcellularLocation>
</comment>
<feature type="transmembrane region" description="Helical" evidence="16">
    <location>
        <begin position="416"/>
        <end position="436"/>
    </location>
</feature>
<evidence type="ECO:0000313" key="20">
    <source>
        <dbReference type="RefSeq" id="XP_030913729.1"/>
    </source>
</evidence>
<comment type="caution">
    <text evidence="16">Lacks conserved residue(s) required for the propagation of feature annotation.</text>
</comment>
<comment type="catalytic activity">
    <reaction evidence="14">
        <text>Zn(2+)(in) = Zn(2+)(out)</text>
        <dbReference type="Rhea" id="RHEA:29351"/>
        <dbReference type="ChEBI" id="CHEBI:29105"/>
    </reaction>
</comment>
<gene>
    <name evidence="20" type="primary">SLC30A7</name>
</gene>
<dbReference type="GO" id="GO:0005385">
    <property type="term" value="F:zinc ion transmembrane transporter activity"/>
    <property type="evidence" value="ECO:0007669"/>
    <property type="project" value="UniProtKB-UniRule"/>
</dbReference>
<keyword evidence="12 16" id="KW-0472">Membrane</keyword>
<dbReference type="GO" id="GO:0031410">
    <property type="term" value="C:cytoplasmic vesicle"/>
    <property type="evidence" value="ECO:0007669"/>
    <property type="project" value="UniProtKB-SubCell"/>
</dbReference>
<dbReference type="OrthoDB" id="78669at2759"/>
<feature type="transmembrane region" description="Helical" evidence="16">
    <location>
        <begin position="442"/>
        <end position="465"/>
    </location>
</feature>
<organism evidence="19 20">
    <name type="scientific">Geospiza fortis</name>
    <name type="common">Medium ground-finch</name>
    <dbReference type="NCBI Taxonomy" id="48883"/>
    <lineage>
        <taxon>Eukaryota</taxon>
        <taxon>Metazoa</taxon>
        <taxon>Chordata</taxon>
        <taxon>Craniata</taxon>
        <taxon>Vertebrata</taxon>
        <taxon>Euteleostomi</taxon>
        <taxon>Archelosauria</taxon>
        <taxon>Archosauria</taxon>
        <taxon>Dinosauria</taxon>
        <taxon>Saurischia</taxon>
        <taxon>Theropoda</taxon>
        <taxon>Coelurosauria</taxon>
        <taxon>Aves</taxon>
        <taxon>Neognathae</taxon>
        <taxon>Neoaves</taxon>
        <taxon>Telluraves</taxon>
        <taxon>Australaves</taxon>
        <taxon>Passeriformes</taxon>
        <taxon>Thraupidae</taxon>
        <taxon>Geospiza</taxon>
    </lineage>
</organism>
<dbReference type="Pfam" id="PF01545">
    <property type="entry name" value="Cation_efflux"/>
    <property type="match status" value="1"/>
</dbReference>
<comment type="function">
    <text evidence="15">Zinc ion transporter mediating zinc entry from the cytosol into the lumen of organelles along the secretory pathway. By contributing to zinc ion homeostasis within the early secretory pathway, regulates the activation and folding of enzymes like alkaline phosphatases.</text>
</comment>
<evidence type="ECO:0000256" key="9">
    <source>
        <dbReference type="ARBA" id="ARBA00022951"/>
    </source>
</evidence>
<comment type="function">
    <text evidence="16">Functions as a zinc transporter.</text>
</comment>
<keyword evidence="16" id="KW-0333">Golgi apparatus</keyword>
<feature type="domain" description="Cation efflux protein transmembrane" evidence="18">
    <location>
        <begin position="234"/>
        <end position="473"/>
    </location>
</feature>
<evidence type="ECO:0000256" key="13">
    <source>
        <dbReference type="ARBA" id="ARBA00023329"/>
    </source>
</evidence>
<dbReference type="GO" id="GO:0016020">
    <property type="term" value="C:membrane"/>
    <property type="evidence" value="ECO:0007669"/>
    <property type="project" value="UniProtKB-SubCell"/>
</dbReference>
<sequence length="555" mass="60471">MSVCSTPKFSYRDTKKEFSNGVPSLGGQHLLIARRSSWVQPGSSTAQHRPAPPGTGQYGTASPGTGQYGTASPGAGQYGTAPPGTGQYGTASPSTARPAHRPSPTASLTFRRRRYRRFFRPGCASQGPGDAAEALRRGGAVRRNAVWGCCYARCFAQKEAWPWPDLRYSGAVAAVVTEILFGECGFIHRLIPDIAASNILVSSEKQDLTYPCIAECVTLKSPAYEHMEHNPFFLFSFSLGLISDSFHMFFDCTALLAGLAASVISKWRSNDAFSYGYVRAEVLAGFVNGLFLIFTAFFIFSEGVERALEPPDVHHERLLPVSILGFIVNLIGIFVFQHGGHGHSHSSGHEHSHSLFNGGLSHGHSHRDHGHSHEHKHSHGHSHGHGHGHSHGQDYCHDDHSLEVMAGSSKQILQGVFLHIVADTLGSIGVIISAILMQNYGLMIADPICSMLIALLIGVSIVPLLKESIGILMQRTPPSLENALPQCYQRVQQLQGVYSLHDPHFWTLCTDVYIGTLKLLVAPDADGRWILSQTHNIFTQAGVRQLYIQIDVAAM</sequence>
<evidence type="ECO:0000256" key="7">
    <source>
        <dbReference type="ARBA" id="ARBA00022692"/>
    </source>
</evidence>
<feature type="compositionally biased region" description="Basic residues" evidence="17">
    <location>
        <begin position="363"/>
        <end position="390"/>
    </location>
</feature>
<keyword evidence="19" id="KW-1185">Reference proteome</keyword>
<dbReference type="NCBIfam" id="TIGR01297">
    <property type="entry name" value="CDF"/>
    <property type="match status" value="1"/>
</dbReference>
<dbReference type="AlphaFoldDB" id="A0A8N5EKJ7"/>
<keyword evidence="9" id="KW-0703">Sarcoplasmic reticulum</keyword>